<comment type="caution">
    <text evidence="1">The sequence shown here is derived from an EMBL/GenBank/DDBJ whole genome shotgun (WGS) entry which is preliminary data.</text>
</comment>
<reference evidence="1 2" key="1">
    <citation type="submission" date="2020-08" db="EMBL/GenBank/DDBJ databases">
        <title>Functional genomics of gut bacteria from endangered species of beetles.</title>
        <authorList>
            <person name="Carlos-Shanley C."/>
        </authorList>
    </citation>
    <scope>NUCLEOTIDE SEQUENCE [LARGE SCALE GENOMIC DNA]</scope>
    <source>
        <strain evidence="1 2">S00239</strain>
    </source>
</reference>
<dbReference type="Proteomes" id="UP000562027">
    <property type="component" value="Unassembled WGS sequence"/>
</dbReference>
<evidence type="ECO:0000313" key="1">
    <source>
        <dbReference type="EMBL" id="MBB4842738.1"/>
    </source>
</evidence>
<evidence type="ECO:0000313" key="2">
    <source>
        <dbReference type="Proteomes" id="UP000562027"/>
    </source>
</evidence>
<keyword evidence="2" id="KW-1185">Reference proteome</keyword>
<dbReference type="RefSeq" id="WP_184297322.1">
    <property type="nucleotide sequence ID" value="NZ_JACHLP010000002.1"/>
</dbReference>
<organism evidence="1 2">
    <name type="scientific">Roseateles oligotrophus</name>
    <dbReference type="NCBI Taxonomy" id="1769250"/>
    <lineage>
        <taxon>Bacteria</taxon>
        <taxon>Pseudomonadati</taxon>
        <taxon>Pseudomonadota</taxon>
        <taxon>Betaproteobacteria</taxon>
        <taxon>Burkholderiales</taxon>
        <taxon>Sphaerotilaceae</taxon>
        <taxon>Roseateles</taxon>
    </lineage>
</organism>
<dbReference type="EMBL" id="JACHLP010000002">
    <property type="protein sequence ID" value="MBB4842738.1"/>
    <property type="molecule type" value="Genomic_DNA"/>
</dbReference>
<proteinExistence type="predicted"/>
<gene>
    <name evidence="1" type="ORF">HNP55_001253</name>
</gene>
<sequence length="73" mass="7620">MQVASGKVIAGKVVVEGLSLAEGEVVTVVKQDGEPVVHLSAEEEAELLEAMAEADRGDTISAEELFARLSRPG</sequence>
<name>A0A840L966_9BURK</name>
<dbReference type="AlphaFoldDB" id="A0A840L966"/>
<accession>A0A840L966</accession>
<protein>
    <submittedName>
        <fullName evidence="1">Uncharacterized protein</fullName>
    </submittedName>
</protein>